<proteinExistence type="predicted"/>
<comment type="caution">
    <text evidence="1">The sequence shown here is derived from an EMBL/GenBank/DDBJ whole genome shotgun (WGS) entry which is preliminary data.</text>
</comment>
<name>A0A645AM01_9ZZZZ</name>
<evidence type="ECO:0000313" key="1">
    <source>
        <dbReference type="EMBL" id="MPM54140.1"/>
    </source>
</evidence>
<organism evidence="1">
    <name type="scientific">bioreactor metagenome</name>
    <dbReference type="NCBI Taxonomy" id="1076179"/>
    <lineage>
        <taxon>unclassified sequences</taxon>
        <taxon>metagenomes</taxon>
        <taxon>ecological metagenomes</taxon>
    </lineage>
</organism>
<reference evidence="1" key="1">
    <citation type="submission" date="2019-08" db="EMBL/GenBank/DDBJ databases">
        <authorList>
            <person name="Kucharzyk K."/>
            <person name="Murdoch R.W."/>
            <person name="Higgins S."/>
            <person name="Loffler F."/>
        </authorList>
    </citation>
    <scope>NUCLEOTIDE SEQUENCE</scope>
</reference>
<dbReference type="EMBL" id="VSSQ01014668">
    <property type="protein sequence ID" value="MPM54140.1"/>
    <property type="molecule type" value="Genomic_DNA"/>
</dbReference>
<gene>
    <name evidence="1" type="ORF">SDC9_100913</name>
</gene>
<accession>A0A645AM01</accession>
<dbReference type="AlphaFoldDB" id="A0A645AM01"/>
<protein>
    <submittedName>
        <fullName evidence="1">Uncharacterized protein</fullName>
    </submittedName>
</protein>
<sequence length="57" mass="6779">MFKTKEKDFNNRFRESTYRNLAERDAVLGSLDDNPFIQESHQITVDVLDQLRRVSFS</sequence>